<dbReference type="CDD" id="cd06850">
    <property type="entry name" value="biotinyl_domain"/>
    <property type="match status" value="1"/>
</dbReference>
<proteinExistence type="predicted"/>
<keyword evidence="11" id="KW-0436">Ligase</keyword>
<keyword evidence="4 9" id="KW-0444">Lipid biosynthesis</keyword>
<dbReference type="InterPro" id="IPR011053">
    <property type="entry name" value="Single_hybrid_motif"/>
</dbReference>
<evidence type="ECO:0000256" key="9">
    <source>
        <dbReference type="RuleBase" id="RU364072"/>
    </source>
</evidence>
<evidence type="ECO:0000313" key="12">
    <source>
        <dbReference type="Proteomes" id="UP000056109"/>
    </source>
</evidence>
<dbReference type="InterPro" id="IPR050709">
    <property type="entry name" value="Biotin_Carboxyl_Carrier/Decarb"/>
</dbReference>
<dbReference type="AlphaFoldDB" id="A0A0U5BD18"/>
<evidence type="ECO:0000256" key="5">
    <source>
        <dbReference type="ARBA" id="ARBA00022832"/>
    </source>
</evidence>
<dbReference type="Proteomes" id="UP000056109">
    <property type="component" value="Chromosome I"/>
</dbReference>
<dbReference type="PROSITE" id="PS50968">
    <property type="entry name" value="BIOTINYL_LIPOYL"/>
    <property type="match status" value="1"/>
</dbReference>
<dbReference type="PANTHER" id="PTHR45266:SF3">
    <property type="entry name" value="OXALOACETATE DECARBOXYLASE ALPHA CHAIN"/>
    <property type="match status" value="1"/>
</dbReference>
<keyword evidence="5 9" id="KW-0276">Fatty acid metabolism</keyword>
<dbReference type="SUPFAM" id="SSF51230">
    <property type="entry name" value="Single hybrid motif"/>
    <property type="match status" value="1"/>
</dbReference>
<evidence type="ECO:0000256" key="8">
    <source>
        <dbReference type="ARBA" id="ARBA00023267"/>
    </source>
</evidence>
<evidence type="ECO:0000256" key="4">
    <source>
        <dbReference type="ARBA" id="ARBA00022516"/>
    </source>
</evidence>
<feature type="compositionally biased region" description="Low complexity" evidence="10">
    <location>
        <begin position="35"/>
        <end position="60"/>
    </location>
</feature>
<dbReference type="PANTHER" id="PTHR45266">
    <property type="entry name" value="OXALOACETATE DECARBOXYLASE ALPHA CHAIN"/>
    <property type="match status" value="1"/>
</dbReference>
<keyword evidence="8 9" id="KW-0092">Biotin</keyword>
<keyword evidence="6 9" id="KW-0443">Lipid metabolism</keyword>
<dbReference type="EMBL" id="LN606600">
    <property type="protein sequence ID" value="CEF42517.1"/>
    <property type="molecule type" value="Genomic_DNA"/>
</dbReference>
<sequence length="155" mass="15919">MDTQALKALIDLFGRAPLRELEIEEGGQTLKITRSGQASAPASPASPLSSPQSALAGSSPVETGASTSATQPEAPPEAARVVTAPMYGTLHLSPSPDAPPFVSVGDTLSVGQQIGLIEAMKVFTPVKSEVAGRIEAILVTDGSEVEADQPLMRLS</sequence>
<dbReference type="KEGG" id="asz:ASN_3278"/>
<evidence type="ECO:0000256" key="7">
    <source>
        <dbReference type="ARBA" id="ARBA00023160"/>
    </source>
</evidence>
<gene>
    <name evidence="11" type="primary">accB</name>
    <name evidence="11" type="ORF">ASN_3278</name>
</gene>
<dbReference type="GO" id="GO:0006633">
    <property type="term" value="P:fatty acid biosynthetic process"/>
    <property type="evidence" value="ECO:0007669"/>
    <property type="project" value="UniProtKB-UniPathway"/>
</dbReference>
<organism evidence="11 12">
    <name type="scientific">Acetobacter senegalensis</name>
    <dbReference type="NCBI Taxonomy" id="446692"/>
    <lineage>
        <taxon>Bacteria</taxon>
        <taxon>Pseudomonadati</taxon>
        <taxon>Pseudomonadota</taxon>
        <taxon>Alphaproteobacteria</taxon>
        <taxon>Acetobacterales</taxon>
        <taxon>Acetobacteraceae</taxon>
        <taxon>Acetobacter</taxon>
    </lineage>
</organism>
<keyword evidence="12" id="KW-1185">Reference proteome</keyword>
<comment type="pathway">
    <text evidence="2 9">Lipid metabolism; fatty acid biosynthesis.</text>
</comment>
<dbReference type="InterPro" id="IPR000089">
    <property type="entry name" value="Biotin_lipoyl"/>
</dbReference>
<evidence type="ECO:0000256" key="3">
    <source>
        <dbReference type="ARBA" id="ARBA00017562"/>
    </source>
</evidence>
<comment type="function">
    <text evidence="1 9">This protein is a component of the acetyl coenzyme A carboxylase complex; first, biotin carboxylase catalyzes the carboxylation of the carrier protein and then the transcarboxylase transfers the carboxyl group to form malonyl-CoA.</text>
</comment>
<dbReference type="GO" id="GO:0009317">
    <property type="term" value="C:acetyl-CoA carboxylase complex"/>
    <property type="evidence" value="ECO:0007669"/>
    <property type="project" value="InterPro"/>
</dbReference>
<dbReference type="UniPathway" id="UPA00094"/>
<dbReference type="PROSITE" id="PS00188">
    <property type="entry name" value="BIOTIN"/>
    <property type="match status" value="1"/>
</dbReference>
<dbReference type="PATRIC" id="fig|446692.3.peg.3474"/>
<accession>A0A0U5BD18</accession>
<protein>
    <recommendedName>
        <fullName evidence="3 9">Biotin carboxyl carrier protein of acetyl-CoA carboxylase</fullName>
    </recommendedName>
</protein>
<evidence type="ECO:0000256" key="1">
    <source>
        <dbReference type="ARBA" id="ARBA00003761"/>
    </source>
</evidence>
<feature type="region of interest" description="Disordered" evidence="10">
    <location>
        <begin position="29"/>
        <end position="82"/>
    </location>
</feature>
<keyword evidence="7 9" id="KW-0275">Fatty acid biosynthesis</keyword>
<evidence type="ECO:0000256" key="6">
    <source>
        <dbReference type="ARBA" id="ARBA00023098"/>
    </source>
</evidence>
<evidence type="ECO:0000313" key="11">
    <source>
        <dbReference type="EMBL" id="CEF42517.1"/>
    </source>
</evidence>
<dbReference type="PRINTS" id="PR01071">
    <property type="entry name" value="ACOABIOTINCC"/>
</dbReference>
<reference evidence="12" key="1">
    <citation type="submission" date="2014-09" db="EMBL/GenBank/DDBJ databases">
        <authorList>
            <person name="Illeghems K.G."/>
        </authorList>
    </citation>
    <scope>NUCLEOTIDE SEQUENCE [LARGE SCALE GENOMIC DNA]</scope>
    <source>
        <strain evidence="12">108B</strain>
    </source>
</reference>
<dbReference type="InterPro" id="IPR001249">
    <property type="entry name" value="AcCoA_biotinCC"/>
</dbReference>
<dbReference type="InterPro" id="IPR001882">
    <property type="entry name" value="Biotin_BS"/>
</dbReference>
<evidence type="ECO:0000256" key="2">
    <source>
        <dbReference type="ARBA" id="ARBA00005194"/>
    </source>
</evidence>
<dbReference type="GeneID" id="34784231"/>
<dbReference type="Pfam" id="PF00364">
    <property type="entry name" value="Biotin_lipoyl"/>
    <property type="match status" value="1"/>
</dbReference>
<dbReference type="GO" id="GO:0003989">
    <property type="term" value="F:acetyl-CoA carboxylase activity"/>
    <property type="evidence" value="ECO:0007669"/>
    <property type="project" value="InterPro"/>
</dbReference>
<evidence type="ECO:0000256" key="10">
    <source>
        <dbReference type="SAM" id="MobiDB-lite"/>
    </source>
</evidence>
<dbReference type="RefSeq" id="WP_058988670.1">
    <property type="nucleotide sequence ID" value="NZ_JAIMFP010000004.1"/>
</dbReference>
<dbReference type="Gene3D" id="2.40.50.100">
    <property type="match status" value="1"/>
</dbReference>
<name>A0A0U5BD18_9PROT</name>